<proteinExistence type="predicted"/>
<feature type="compositionally biased region" description="Polar residues" evidence="1">
    <location>
        <begin position="211"/>
        <end position="227"/>
    </location>
</feature>
<dbReference type="EMBL" id="BAABAT010000055">
    <property type="protein sequence ID" value="GAA4262783.1"/>
    <property type="molecule type" value="Genomic_DNA"/>
</dbReference>
<reference evidence="3" key="1">
    <citation type="journal article" date="2019" name="Int. J. Syst. Evol. Microbiol.">
        <title>The Global Catalogue of Microorganisms (GCM) 10K type strain sequencing project: providing services to taxonomists for standard genome sequencing and annotation.</title>
        <authorList>
            <consortium name="The Broad Institute Genomics Platform"/>
            <consortium name="The Broad Institute Genome Sequencing Center for Infectious Disease"/>
            <person name="Wu L."/>
            <person name="Ma J."/>
        </authorList>
    </citation>
    <scope>NUCLEOTIDE SEQUENCE [LARGE SCALE GENOMIC DNA]</scope>
    <source>
        <strain evidence="3">JCM 17441</strain>
    </source>
</reference>
<name>A0ABP8DSL9_9ACTN</name>
<keyword evidence="3" id="KW-1185">Reference proteome</keyword>
<comment type="caution">
    <text evidence="2">The sequence shown here is derived from an EMBL/GenBank/DDBJ whole genome shotgun (WGS) entry which is preliminary data.</text>
</comment>
<organism evidence="2 3">
    <name type="scientific">Dactylosporangium darangshiense</name>
    <dbReference type="NCBI Taxonomy" id="579108"/>
    <lineage>
        <taxon>Bacteria</taxon>
        <taxon>Bacillati</taxon>
        <taxon>Actinomycetota</taxon>
        <taxon>Actinomycetes</taxon>
        <taxon>Micromonosporales</taxon>
        <taxon>Micromonosporaceae</taxon>
        <taxon>Dactylosporangium</taxon>
    </lineage>
</organism>
<evidence type="ECO:0000313" key="3">
    <source>
        <dbReference type="Proteomes" id="UP001500620"/>
    </source>
</evidence>
<dbReference type="Proteomes" id="UP001500620">
    <property type="component" value="Unassembled WGS sequence"/>
</dbReference>
<evidence type="ECO:0000313" key="2">
    <source>
        <dbReference type="EMBL" id="GAA4262783.1"/>
    </source>
</evidence>
<gene>
    <name evidence="2" type="ORF">GCM10022255_101400</name>
</gene>
<sequence>MSAATRRALTGEQMRTILAAIRAVDEPAALLPTVLAHVYDALLHTDGRRLADLQHGGRIGPDDWQIPATQWDAIAQAASDRAEAWGSGPQLRAGLLERMPGCFDELTAPTGSQPVVAGHGLRLLCVSIRGNHGYLVGNPNAHPIDLDPAAVPAGIGTRFTDLAEIKRYVRTELRGMSVFWQVRVIDDAGAVLLYGFRAGPGGTGERWTWRPRTTSAPETATRTPAGP</sequence>
<protein>
    <submittedName>
        <fullName evidence="2">Uncharacterized protein</fullName>
    </submittedName>
</protein>
<evidence type="ECO:0000256" key="1">
    <source>
        <dbReference type="SAM" id="MobiDB-lite"/>
    </source>
</evidence>
<dbReference type="RefSeq" id="WP_345140699.1">
    <property type="nucleotide sequence ID" value="NZ_BAABAT010000055.1"/>
</dbReference>
<accession>A0ABP8DSL9</accession>
<feature type="region of interest" description="Disordered" evidence="1">
    <location>
        <begin position="205"/>
        <end position="227"/>
    </location>
</feature>